<evidence type="ECO:0000313" key="2">
    <source>
        <dbReference type="EMBL" id="CAG5086435.1"/>
    </source>
</evidence>
<dbReference type="SUPFAM" id="SSF63748">
    <property type="entry name" value="Tudor/PWWP/MBT"/>
    <property type="match status" value="1"/>
</dbReference>
<dbReference type="SMART" id="SM00293">
    <property type="entry name" value="PWWP"/>
    <property type="match status" value="1"/>
</dbReference>
<dbReference type="PROSITE" id="PS50812">
    <property type="entry name" value="PWWP"/>
    <property type="match status" value="1"/>
</dbReference>
<protein>
    <submittedName>
        <fullName evidence="2">Oidioi.mRNA.OKI2018_I69.PAR.g11209.t1.cds</fullName>
    </submittedName>
</protein>
<sequence length="376" mass="43413">MPVTPGRPFGCGDIVFAKMKGFPPWPARIDMIRPSRCNVREQENLPTPHTDPDFHWPIFFYGSHQISWLPQKDLFEFEEHRDEFGANPQVKRAMEESRKNTFINFQFGEGNSGIAWSERHSQMAHAWFRHQSDEVANETAWDRLPPRKKGRKSISRVRVDSSPTKATQVLEDIPELTDLNAIEISDSEPESDTQSDEDAVVVKYQDSIHRIEDINEGDFIAAMYEKPYYGLVTKKTKSHSGDSILVQFYTRSDKHDVFIEKKGDVDRITEERQGYIFLHALAHEVVMSKTKSGKQKCFVIQEYTPEDFDLAESKWGMKVSSLRGVPDEEENYEKKVRDLIKKTSSLFSNRGIYRIPIGCEKLRPLLGMPDVFDVTM</sequence>
<dbReference type="Proteomes" id="UP001158576">
    <property type="component" value="Chromosome PAR"/>
</dbReference>
<accession>A0ABN7RXX1</accession>
<keyword evidence="3" id="KW-1185">Reference proteome</keyword>
<dbReference type="EMBL" id="OU015568">
    <property type="protein sequence ID" value="CAG5086435.1"/>
    <property type="molecule type" value="Genomic_DNA"/>
</dbReference>
<evidence type="ECO:0000313" key="3">
    <source>
        <dbReference type="Proteomes" id="UP001158576"/>
    </source>
</evidence>
<dbReference type="Gene3D" id="2.30.30.140">
    <property type="match status" value="1"/>
</dbReference>
<gene>
    <name evidence="2" type="ORF">OKIOD_LOCUS2767</name>
</gene>
<dbReference type="Pfam" id="PF00855">
    <property type="entry name" value="PWWP"/>
    <property type="match status" value="1"/>
</dbReference>
<organism evidence="2 3">
    <name type="scientific">Oikopleura dioica</name>
    <name type="common">Tunicate</name>
    <dbReference type="NCBI Taxonomy" id="34765"/>
    <lineage>
        <taxon>Eukaryota</taxon>
        <taxon>Metazoa</taxon>
        <taxon>Chordata</taxon>
        <taxon>Tunicata</taxon>
        <taxon>Appendicularia</taxon>
        <taxon>Copelata</taxon>
        <taxon>Oikopleuridae</taxon>
        <taxon>Oikopleura</taxon>
    </lineage>
</organism>
<name>A0ABN7RXX1_OIKDI</name>
<evidence type="ECO:0000259" key="1">
    <source>
        <dbReference type="PROSITE" id="PS50812"/>
    </source>
</evidence>
<reference evidence="2 3" key="1">
    <citation type="submission" date="2021-04" db="EMBL/GenBank/DDBJ databases">
        <authorList>
            <person name="Bliznina A."/>
        </authorList>
    </citation>
    <scope>NUCLEOTIDE SEQUENCE [LARGE SCALE GENOMIC DNA]</scope>
</reference>
<feature type="domain" description="PWWP" evidence="1">
    <location>
        <begin position="11"/>
        <end position="80"/>
    </location>
</feature>
<proteinExistence type="predicted"/>
<dbReference type="InterPro" id="IPR000313">
    <property type="entry name" value="PWWP_dom"/>
</dbReference>
<dbReference type="PANTHER" id="PTHR12550:SF70">
    <property type="entry name" value="JIL-1 ANCHORING AND STABILIZING PROTEIN, ISOFORM A"/>
    <property type="match status" value="1"/>
</dbReference>
<dbReference type="PANTHER" id="PTHR12550">
    <property type="entry name" value="HEPATOMA-DERIVED GROWTH FACTOR-RELATED"/>
    <property type="match status" value="1"/>
</dbReference>